<comment type="caution">
    <text evidence="1">The sequence shown here is derived from an EMBL/GenBank/DDBJ whole genome shotgun (WGS) entry which is preliminary data.</text>
</comment>
<name>A0A7C4BC14_9CREN</name>
<reference evidence="1" key="1">
    <citation type="journal article" date="2020" name="mSystems">
        <title>Genome- and Community-Level Interaction Insights into Carbon Utilization and Element Cycling Functions of Hydrothermarchaeota in Hydrothermal Sediment.</title>
        <authorList>
            <person name="Zhou Z."/>
            <person name="Liu Y."/>
            <person name="Xu W."/>
            <person name="Pan J."/>
            <person name="Luo Z.H."/>
            <person name="Li M."/>
        </authorList>
    </citation>
    <scope>NUCLEOTIDE SEQUENCE [LARGE SCALE GENOMIC DNA]</scope>
    <source>
        <strain evidence="1">SpSt-732</strain>
    </source>
</reference>
<proteinExistence type="predicted"/>
<evidence type="ECO:0000313" key="1">
    <source>
        <dbReference type="EMBL" id="HGI87614.1"/>
    </source>
</evidence>
<accession>A0A7C4BC14</accession>
<evidence type="ECO:0008006" key="2">
    <source>
        <dbReference type="Google" id="ProtNLM"/>
    </source>
</evidence>
<organism evidence="1">
    <name type="scientific">Ignisphaera aggregans</name>
    <dbReference type="NCBI Taxonomy" id="334771"/>
    <lineage>
        <taxon>Archaea</taxon>
        <taxon>Thermoproteota</taxon>
        <taxon>Thermoprotei</taxon>
        <taxon>Desulfurococcales</taxon>
        <taxon>Desulfurococcaceae</taxon>
        <taxon>Ignisphaera</taxon>
    </lineage>
</organism>
<protein>
    <recommendedName>
        <fullName evidence="2">Endonuclease</fullName>
    </recommendedName>
</protein>
<dbReference type="AlphaFoldDB" id="A0A7C4BC14"/>
<sequence length="154" mass="17957">MLYLLAVLYNSSCRGLMLKTLSEASIVESLYKKLASAGFTVYKNYRVLGYEIDVLALENWSSRPIIHVFEVKTRVKPRLIKQLYRRIPFSDYIYVVIPYTLLTHVYRKIERVFGIVIYYNDDFYIVKQPEFLNNGKNVCKIAIEFSGPSSCSLM</sequence>
<gene>
    <name evidence="1" type="ORF">ENV14_04390</name>
</gene>
<dbReference type="EMBL" id="DTFF01000040">
    <property type="protein sequence ID" value="HGI87614.1"/>
    <property type="molecule type" value="Genomic_DNA"/>
</dbReference>